<name>A0A085WT23_9BACT</name>
<dbReference type="STRING" id="394096.DB31_5878"/>
<gene>
    <name evidence="2" type="ORF">DB31_5878</name>
</gene>
<dbReference type="RefSeq" id="WP_044186064.1">
    <property type="nucleotide sequence ID" value="NZ_JMCB01000003.1"/>
</dbReference>
<comment type="caution">
    <text evidence="2">The sequence shown here is derived from an EMBL/GenBank/DDBJ whole genome shotgun (WGS) entry which is preliminary data.</text>
</comment>
<evidence type="ECO:0000313" key="3">
    <source>
        <dbReference type="Proteomes" id="UP000028725"/>
    </source>
</evidence>
<dbReference type="Proteomes" id="UP000028725">
    <property type="component" value="Unassembled WGS sequence"/>
</dbReference>
<dbReference type="AlphaFoldDB" id="A0A085WT23"/>
<sequence>MSYLNALRLHFAGRFQANVSTVNNDPGHYDNTIFQQSYQQMEGVNMNPPNGWFNPQGDADWRFLGCKITSAWMPGPQNPPTVPSVAVPTSDPVLACIIADSDQRAPAKLADLDPEQQLVSEIWGLQVRIADATGNTLMRGDFEHVAFIDIWDRATVSSGGDADAGAVYQSVLKNLQWGDVSKSPFLLALQKAASDGLLSIKFNVDAFNLDYTRPGFMTGRIAGTIGPASKDEPMHLVIGRQFMAGPNAGGNFYKPPGGINYCAARVDANANCIYLDLGNALPTAAGGAMEDLGDLTLSVSSPASGSTTALGTIPAKGTNGYAIPDGSWYSKTAGVVVLPINPQLMSQVQTQPLTLSGNPKVTISEWPSGAFVRADTFVYRLSPGDTASIPVYAMQFGQPLPKVQISFVADSSQLQAQEGSGFPFVITSPNVATPANAIQFAASATTNEQGCATLALTAKDPGTPRNFNITPANPTGDYGIDGQVYGVRAGFVDTQTYGSQPENQWNFISFLVWSGFTPKSPGNPTWNDDLQPIFTQYANLYPVMSRFLNLSDYASVKANSGLLSLAFGLNVANPNSMPVTRDLSPAKRQAILQWLQNGLPLGEAPPPKASARVALPQPTPPATATPTPPKKGGKAMAAARRLVVQKTRKGERS</sequence>
<protein>
    <submittedName>
        <fullName evidence="2">Uncharacterized protein</fullName>
    </submittedName>
</protein>
<feature type="region of interest" description="Disordered" evidence="1">
    <location>
        <begin position="602"/>
        <end position="637"/>
    </location>
</feature>
<evidence type="ECO:0000256" key="1">
    <source>
        <dbReference type="SAM" id="MobiDB-lite"/>
    </source>
</evidence>
<dbReference type="PANTHER" id="PTHR34400:SF4">
    <property type="entry name" value="MEMBRANE PROTEIN"/>
    <property type="match status" value="1"/>
</dbReference>
<reference evidence="2 3" key="1">
    <citation type="submission" date="2014-04" db="EMBL/GenBank/DDBJ databases">
        <title>Genome assembly of Hyalangium minutum DSM 14724.</title>
        <authorList>
            <person name="Sharma G."/>
            <person name="Subramanian S."/>
        </authorList>
    </citation>
    <scope>NUCLEOTIDE SEQUENCE [LARGE SCALE GENOMIC DNA]</scope>
    <source>
        <strain evidence="2 3">DSM 14724</strain>
    </source>
</reference>
<dbReference type="PANTHER" id="PTHR34400">
    <property type="match status" value="1"/>
</dbReference>
<dbReference type="EMBL" id="JMCB01000003">
    <property type="protein sequence ID" value="KFE70836.1"/>
    <property type="molecule type" value="Genomic_DNA"/>
</dbReference>
<proteinExistence type="predicted"/>
<organism evidence="2 3">
    <name type="scientific">Hyalangium minutum</name>
    <dbReference type="NCBI Taxonomy" id="394096"/>
    <lineage>
        <taxon>Bacteria</taxon>
        <taxon>Pseudomonadati</taxon>
        <taxon>Myxococcota</taxon>
        <taxon>Myxococcia</taxon>
        <taxon>Myxococcales</taxon>
        <taxon>Cystobacterineae</taxon>
        <taxon>Archangiaceae</taxon>
        <taxon>Hyalangium</taxon>
    </lineage>
</organism>
<evidence type="ECO:0000313" key="2">
    <source>
        <dbReference type="EMBL" id="KFE70836.1"/>
    </source>
</evidence>
<dbReference type="PATRIC" id="fig|394096.3.peg.2353"/>
<feature type="compositionally biased region" description="Pro residues" evidence="1">
    <location>
        <begin position="617"/>
        <end position="629"/>
    </location>
</feature>
<keyword evidence="3" id="KW-1185">Reference proteome</keyword>
<dbReference type="OrthoDB" id="9800162at2"/>
<accession>A0A085WT23</accession>